<accession>A0A2R4T0I3</accession>
<dbReference type="EMBL" id="CP026304">
    <property type="protein sequence ID" value="AVZ72638.1"/>
    <property type="molecule type" value="Genomic_DNA"/>
</dbReference>
<gene>
    <name evidence="2" type="ORF">SLUN_10980</name>
</gene>
<feature type="domain" description="DUF5753" evidence="1">
    <location>
        <begin position="2"/>
        <end position="57"/>
    </location>
</feature>
<sequence>MPFTLLAFQDAPTVLHADGPQGGRPYETAKTVAAAQETYDRLRADALSPAASVARMKDMSKEHTT</sequence>
<dbReference type="KEGG" id="slk:SLUN_10980"/>
<protein>
    <recommendedName>
        <fullName evidence="1">DUF5753 domain-containing protein</fullName>
    </recommendedName>
</protein>
<reference evidence="2 3" key="1">
    <citation type="submission" date="2018-01" db="EMBL/GenBank/DDBJ databases">
        <title>Complete genome sequence of Streptomyces lunaelactis MM109T, a Ferroverdin A producer isolated from cave moonmilk deposits.</title>
        <authorList>
            <person name="Naome A."/>
            <person name="Martinet L."/>
            <person name="Maciejewska M."/>
            <person name="Anderssen S."/>
            <person name="Adam D."/>
            <person name="Tenconi E."/>
            <person name="Deflandre B."/>
            <person name="Arguelles-Arias A."/>
            <person name="Calusinska M."/>
            <person name="Copieters W."/>
            <person name="Karim L."/>
            <person name="Hanikenne M."/>
            <person name="Baurain D."/>
            <person name="van Wezel G."/>
            <person name="Smargiasso N."/>
            <person name="de Pauw E."/>
            <person name="Delfosse P."/>
            <person name="Rigali S."/>
        </authorList>
    </citation>
    <scope>NUCLEOTIDE SEQUENCE [LARGE SCALE GENOMIC DNA]</scope>
    <source>
        <strain evidence="2 3">MM109</strain>
    </source>
</reference>
<proteinExistence type="predicted"/>
<organism evidence="2 3">
    <name type="scientific">Streptomyces lunaelactis</name>
    <dbReference type="NCBI Taxonomy" id="1535768"/>
    <lineage>
        <taxon>Bacteria</taxon>
        <taxon>Bacillati</taxon>
        <taxon>Actinomycetota</taxon>
        <taxon>Actinomycetes</taxon>
        <taxon>Kitasatosporales</taxon>
        <taxon>Streptomycetaceae</taxon>
        <taxon>Streptomyces</taxon>
    </lineage>
</organism>
<evidence type="ECO:0000313" key="2">
    <source>
        <dbReference type="EMBL" id="AVZ72638.1"/>
    </source>
</evidence>
<keyword evidence="3" id="KW-1185">Reference proteome</keyword>
<evidence type="ECO:0000259" key="1">
    <source>
        <dbReference type="Pfam" id="PF19054"/>
    </source>
</evidence>
<name>A0A2R4T0I3_9ACTN</name>
<dbReference type="InterPro" id="IPR043917">
    <property type="entry name" value="DUF5753"/>
</dbReference>
<dbReference type="Proteomes" id="UP000244201">
    <property type="component" value="Chromosome"/>
</dbReference>
<evidence type="ECO:0000313" key="3">
    <source>
        <dbReference type="Proteomes" id="UP000244201"/>
    </source>
</evidence>
<dbReference type="Pfam" id="PF19054">
    <property type="entry name" value="DUF5753"/>
    <property type="match status" value="1"/>
</dbReference>
<dbReference type="AlphaFoldDB" id="A0A2R4T0I3"/>